<proteinExistence type="predicted"/>
<dbReference type="AlphaFoldDB" id="A0AAD9AXA0"/>
<reference evidence="1" key="1">
    <citation type="submission" date="2023-01" db="EMBL/GenBank/DDBJ databases">
        <title>Colletotrichum chrysophilum M932 genome sequence.</title>
        <authorList>
            <person name="Baroncelli R."/>
        </authorList>
    </citation>
    <scope>NUCLEOTIDE SEQUENCE</scope>
    <source>
        <strain evidence="1">M932</strain>
    </source>
</reference>
<protein>
    <submittedName>
        <fullName evidence="1">Uncharacterized protein</fullName>
    </submittedName>
</protein>
<keyword evidence="2" id="KW-1185">Reference proteome</keyword>
<comment type="caution">
    <text evidence="1">The sequence shown here is derived from an EMBL/GenBank/DDBJ whole genome shotgun (WGS) entry which is preliminary data.</text>
</comment>
<accession>A0AAD9AXA0</accession>
<organism evidence="1 2">
    <name type="scientific">Colletotrichum chrysophilum</name>
    <dbReference type="NCBI Taxonomy" id="1836956"/>
    <lineage>
        <taxon>Eukaryota</taxon>
        <taxon>Fungi</taxon>
        <taxon>Dikarya</taxon>
        <taxon>Ascomycota</taxon>
        <taxon>Pezizomycotina</taxon>
        <taxon>Sordariomycetes</taxon>
        <taxon>Hypocreomycetidae</taxon>
        <taxon>Glomerellales</taxon>
        <taxon>Glomerellaceae</taxon>
        <taxon>Colletotrichum</taxon>
        <taxon>Colletotrichum gloeosporioides species complex</taxon>
    </lineage>
</organism>
<name>A0AAD9AXA0_9PEZI</name>
<evidence type="ECO:0000313" key="2">
    <source>
        <dbReference type="Proteomes" id="UP001243330"/>
    </source>
</evidence>
<dbReference type="Proteomes" id="UP001243330">
    <property type="component" value="Unassembled WGS sequence"/>
</dbReference>
<gene>
    <name evidence="1" type="ORF">CCHR01_01589</name>
</gene>
<dbReference type="EMBL" id="JAQOWY010000017">
    <property type="protein sequence ID" value="KAK1855733.1"/>
    <property type="molecule type" value="Genomic_DNA"/>
</dbReference>
<sequence length="83" mass="9099">MSNFRPAQSNPALTLTLNWSRQSEPNAAANSCVRGVRLRRGAWSVSLCSFFHFVTMCASEAIDGGVRDLPQTEKQRKASKTVG</sequence>
<evidence type="ECO:0000313" key="1">
    <source>
        <dbReference type="EMBL" id="KAK1855733.1"/>
    </source>
</evidence>